<dbReference type="InterPro" id="IPR012171">
    <property type="entry name" value="Fatty_acid_desaturase"/>
</dbReference>
<dbReference type="GO" id="GO:0006629">
    <property type="term" value="P:lipid metabolic process"/>
    <property type="evidence" value="ECO:0007669"/>
    <property type="project" value="TreeGrafter"/>
</dbReference>
<sequence length="280" mass="30272">MGGVGEPGPREGSAQPGAPLPTFSWEQIRAHDQPGDKWLVIERRVYDISRWAQRHPGGSRLIGHHGAEDATDAFRAFHQDLNFVRKFLQPLLIGELAPEEPSQDGPLNAQLVEDFRALHQAAEDMKLFDASPTFFAFLLGHILAMEVLAWLLIYLLGPGWVPSALAAFILAISQVTPALSGSHLQRGALTFHQLVQRAPQLPDRAPPLPQDAETQLQPGGPTGQVTVCQARPQLRSEALPHCAGGHRQVRPQPGPSALVASPGPMPALVQVSLLLSPRGP</sequence>
<dbReference type="Bgee" id="ENSPANG00000016422">
    <property type="expression patterns" value="Expressed in aorta and 64 other cell types or tissues"/>
</dbReference>
<organism evidence="4 5">
    <name type="scientific">Papio anubis</name>
    <name type="common">Olive baboon</name>
    <dbReference type="NCBI Taxonomy" id="9555"/>
    <lineage>
        <taxon>Eukaryota</taxon>
        <taxon>Metazoa</taxon>
        <taxon>Chordata</taxon>
        <taxon>Craniata</taxon>
        <taxon>Vertebrata</taxon>
        <taxon>Euteleostomi</taxon>
        <taxon>Mammalia</taxon>
        <taxon>Eutheria</taxon>
        <taxon>Euarchontoglires</taxon>
        <taxon>Primates</taxon>
        <taxon>Haplorrhini</taxon>
        <taxon>Catarrhini</taxon>
        <taxon>Cercopithecidae</taxon>
        <taxon>Cercopithecinae</taxon>
        <taxon>Papio</taxon>
    </lineage>
</organism>
<keyword evidence="2" id="KW-1133">Transmembrane helix</keyword>
<dbReference type="AlphaFoldDB" id="A0A096NB80"/>
<feature type="transmembrane region" description="Helical" evidence="2">
    <location>
        <begin position="159"/>
        <end position="179"/>
    </location>
</feature>
<dbReference type="PANTHER" id="PTHR19353">
    <property type="entry name" value="FATTY ACID DESATURASE 2"/>
    <property type="match status" value="1"/>
</dbReference>
<evidence type="ECO:0000313" key="5">
    <source>
        <dbReference type="Proteomes" id="UP000028761"/>
    </source>
</evidence>
<reference evidence="4" key="3">
    <citation type="submission" date="2025-09" db="UniProtKB">
        <authorList>
            <consortium name="Ensembl"/>
        </authorList>
    </citation>
    <scope>IDENTIFICATION</scope>
</reference>
<dbReference type="GO" id="GO:0016717">
    <property type="term" value="F:oxidoreductase activity, acting on paired donors, with oxidation of a pair of donors resulting in the reduction of molecular oxygen to two molecules of water"/>
    <property type="evidence" value="ECO:0007669"/>
    <property type="project" value="TreeGrafter"/>
</dbReference>
<dbReference type="Gene3D" id="3.10.120.10">
    <property type="entry name" value="Cytochrome b5-like heme/steroid binding domain"/>
    <property type="match status" value="1"/>
</dbReference>
<feature type="region of interest" description="Disordered" evidence="1">
    <location>
        <begin position="1"/>
        <end position="21"/>
    </location>
</feature>
<keyword evidence="2" id="KW-0812">Transmembrane</keyword>
<dbReference type="PRINTS" id="PR00363">
    <property type="entry name" value="CYTOCHROMEB5"/>
</dbReference>
<dbReference type="GeneTree" id="ENSGT00950000182990"/>
<feature type="region of interest" description="Disordered" evidence="1">
    <location>
        <begin position="243"/>
        <end position="262"/>
    </location>
</feature>
<evidence type="ECO:0000256" key="1">
    <source>
        <dbReference type="SAM" id="MobiDB-lite"/>
    </source>
</evidence>
<name>A0A096NB80_PAPAN</name>
<dbReference type="InterPro" id="IPR001199">
    <property type="entry name" value="Cyt_B5-like_heme/steroid-bd"/>
</dbReference>
<gene>
    <name evidence="4" type="primary">FADS3</name>
</gene>
<accession>A0A096NB80</accession>
<evidence type="ECO:0000256" key="2">
    <source>
        <dbReference type="SAM" id="Phobius"/>
    </source>
</evidence>
<dbReference type="PROSITE" id="PS50255">
    <property type="entry name" value="CYTOCHROME_B5_2"/>
    <property type="match status" value="1"/>
</dbReference>
<protein>
    <submittedName>
        <fullName evidence="4">Fatty acid desaturase 3</fullName>
    </submittedName>
</protein>
<keyword evidence="5" id="KW-1185">Reference proteome</keyword>
<dbReference type="SUPFAM" id="SSF55856">
    <property type="entry name" value="Cytochrome b5-like heme/steroid binding domain"/>
    <property type="match status" value="1"/>
</dbReference>
<dbReference type="PANTHER" id="PTHR19353:SF11">
    <property type="entry name" value="FATTY ACID DESATURASE 3"/>
    <property type="match status" value="1"/>
</dbReference>
<dbReference type="ExpressionAtlas" id="A0A096NB80">
    <property type="expression patterns" value="baseline"/>
</dbReference>
<feature type="region of interest" description="Disordered" evidence="1">
    <location>
        <begin position="201"/>
        <end position="221"/>
    </location>
</feature>
<feature type="compositionally biased region" description="Polar residues" evidence="1">
    <location>
        <begin position="212"/>
        <end position="221"/>
    </location>
</feature>
<feature type="domain" description="Cytochrome b5 heme-binding" evidence="3">
    <location>
        <begin position="20"/>
        <end position="97"/>
    </location>
</feature>
<feature type="transmembrane region" description="Helical" evidence="2">
    <location>
        <begin position="134"/>
        <end position="153"/>
    </location>
</feature>
<evidence type="ECO:0000313" key="4">
    <source>
        <dbReference type="Ensembl" id="ENSPANP00000010003.3"/>
    </source>
</evidence>
<dbReference type="InterPro" id="IPR036400">
    <property type="entry name" value="Cyt_B5-like_heme/steroid_sf"/>
</dbReference>
<keyword evidence="2" id="KW-0472">Membrane</keyword>
<reference evidence="4" key="2">
    <citation type="submission" date="2025-08" db="UniProtKB">
        <authorList>
            <consortium name="Ensembl"/>
        </authorList>
    </citation>
    <scope>IDENTIFICATION</scope>
</reference>
<evidence type="ECO:0000259" key="3">
    <source>
        <dbReference type="PROSITE" id="PS50255"/>
    </source>
</evidence>
<dbReference type="Pfam" id="PF00173">
    <property type="entry name" value="Cyt-b5"/>
    <property type="match status" value="1"/>
</dbReference>
<dbReference type="GO" id="GO:0016020">
    <property type="term" value="C:membrane"/>
    <property type="evidence" value="ECO:0007669"/>
    <property type="project" value="TreeGrafter"/>
</dbReference>
<dbReference type="SMART" id="SM01117">
    <property type="entry name" value="Cyt-b5"/>
    <property type="match status" value="1"/>
</dbReference>
<reference evidence="4 5" key="1">
    <citation type="submission" date="2012-03" db="EMBL/GenBank/DDBJ databases">
        <title>Whole Genome Assembly of Papio anubis.</title>
        <authorList>
            <person name="Liu Y.L."/>
            <person name="Abraham K.A."/>
            <person name="Akbar H.A."/>
            <person name="Ali S.A."/>
            <person name="Anosike U.A."/>
            <person name="Aqrawi P.A."/>
            <person name="Arias F.A."/>
            <person name="Attaway T.A."/>
            <person name="Awwad R.A."/>
            <person name="Babu C.B."/>
            <person name="Bandaranaike D.B."/>
            <person name="Battles P.B."/>
            <person name="Bell A.B."/>
            <person name="Beltran B.B."/>
            <person name="Berhane-Mersha D.B."/>
            <person name="Bess C.B."/>
            <person name="Bickham C.B."/>
            <person name="Bolden T.B."/>
            <person name="Carter K.C."/>
            <person name="Chau D.C."/>
            <person name="Chavez A.C."/>
            <person name="Clerc-Blankenburg K.C."/>
            <person name="Coyle M.C."/>
            <person name="Dao M.D."/>
            <person name="Davila M.L.D."/>
            <person name="Davy-Carroll L.D."/>
            <person name="Denson S.D."/>
            <person name="Dinh H.D."/>
            <person name="Fernandez S.F."/>
            <person name="Fernando P.F."/>
            <person name="Forbes L.F."/>
            <person name="Francis C.F."/>
            <person name="Francisco L.F."/>
            <person name="Fu Q.F."/>
            <person name="Garcia-Iii R.G."/>
            <person name="Garrett T.G."/>
            <person name="Gross S.G."/>
            <person name="Gubbala S.G."/>
            <person name="Hirani K.H."/>
            <person name="Hogues M.H."/>
            <person name="Hollins B.H."/>
            <person name="Jackson L.J."/>
            <person name="Javaid M.J."/>
            <person name="Jhangiani S.J."/>
            <person name="Johnson A.J."/>
            <person name="Johnson B.J."/>
            <person name="Jones J.J."/>
            <person name="Joshi V.J."/>
            <person name="Kalu J.K."/>
            <person name="Khan N.K."/>
            <person name="Korchina V.K."/>
            <person name="Kovar C.K."/>
            <person name="Lago L.L."/>
            <person name="Lara F.L."/>
            <person name="Le T.-K.L."/>
            <person name="Lee S.L."/>
            <person name="Legall-Iii F.L."/>
            <person name="Lemon S.L."/>
            <person name="Liu J.L."/>
            <person name="Liu Y.-S.L."/>
            <person name="Liyanage D.L."/>
            <person name="Lopez J.L."/>
            <person name="Lorensuhewa L.L."/>
            <person name="Mata R.M."/>
            <person name="Mathew T.M."/>
            <person name="Mercado C.M."/>
            <person name="Mercado I.M."/>
            <person name="Morales K.M."/>
            <person name="Morgan M.M."/>
            <person name="Munidasa M.M."/>
            <person name="Ngo D.N."/>
            <person name="Nguyen L.N."/>
            <person name="Nguyen T.N."/>
            <person name="Nguyen N.N."/>
            <person name="Obregon M.O."/>
            <person name="Okwuonu G.O."/>
            <person name="Ongeri F.O."/>
            <person name="Onwere C.O."/>
            <person name="Osifeso I.O."/>
            <person name="Parra A.P."/>
            <person name="Patil S.P."/>
            <person name="Perez A.P."/>
            <person name="Perez Y.P."/>
            <person name="Pham C.P."/>
            <person name="Pu L.-L.P."/>
            <person name="Puazo M.P."/>
            <person name="Quiroz J.Q."/>
            <person name="Rouhana J.R."/>
            <person name="Ruiz M.R."/>
            <person name="Ruiz S.-J.R."/>
            <person name="Saada N.S."/>
            <person name="Santibanez J.S."/>
            <person name="Scheel M.S."/>
            <person name="Schneider B.S."/>
            <person name="Simmons D.S."/>
            <person name="Sisson I.S."/>
            <person name="Tang L.-Y.T."/>
            <person name="Thornton R.T."/>
            <person name="Tisius J.T."/>
            <person name="Toledanes G.T."/>
            <person name="Trejos Z.T."/>
            <person name="Usmani K.U."/>
            <person name="Varghese R.V."/>
            <person name="Vattathil S.V."/>
            <person name="Vee V.V."/>
            <person name="Walker D.W."/>
            <person name="Weissenberger G.W."/>
            <person name="White C.W."/>
            <person name="Williams A.W."/>
            <person name="Woodworth J.W."/>
            <person name="Wright R.W."/>
            <person name="Zhu Y.Z."/>
            <person name="Han Y.H."/>
            <person name="Newsham I.N."/>
            <person name="Nazareth L.N."/>
            <person name="Worley K.W."/>
            <person name="Muzny D.M."/>
            <person name="Rogers J.R."/>
            <person name="Gibbs R.G."/>
        </authorList>
    </citation>
    <scope>NUCLEOTIDE SEQUENCE [LARGE SCALE GENOMIC DNA]</scope>
</reference>
<dbReference type="Proteomes" id="UP000028761">
    <property type="component" value="Chromosome 12"/>
</dbReference>
<dbReference type="Ensembl" id="ENSPANT00000017546.4">
    <property type="protein sequence ID" value="ENSPANP00000010003.3"/>
    <property type="gene ID" value="ENSPANG00000016422.4"/>
</dbReference>
<dbReference type="HOGENOM" id="CLU_1140265_0_0_1"/>
<proteinExistence type="predicted"/>